<sequence length="507" mass="54682">MRVHRIFTHVAAAAAVPFTPNPAAAVLRLKGGRAITAQVPSLFSSAAICAATSWPPTTVGAPNFPQAPSPDLDSILAQVNTTNIERTIRKLVSFGTRHTLSAQNSTTRGIGAARDWIHAEFQRYADESATNPGDGESRLTVETVGYVQEPDGNRVLFPVRISDVVATLHGTEAPTRLYVVSGHYDTRVSDPLDYESDAPGADDDASGVAISLELARIMSQPSFPRPRASIAFVAVAGEEQGLLGSQFLAQRYANADTNIEGMFTNDIVGSPRGDDGAEDPYTIRLFAQGLPPLAVENATVREQRLAIGGENDTPARNLARFVREVAQNKATGMNVSVVYRLDRYLRGGDHRPFLEAGYPAARFTEPNEDYAHQHQDVRVDEGSGKQYGDLPEFVDFDYVARVARVNAAALWSLANSAGVPRNVRVNTTALGNDSIFYWDPPAGGEKGVDGYEVVFRATDAPFWTHVIDVGLVNEATVDLSKDNVIFGIRSRSIGGYRGVAVLPFPAS</sequence>
<evidence type="ECO:0000256" key="8">
    <source>
        <dbReference type="RuleBase" id="RU361240"/>
    </source>
</evidence>
<gene>
    <name evidence="10" type="ORF">SLS62_000772</name>
</gene>
<dbReference type="PANTHER" id="PTHR12147">
    <property type="entry name" value="METALLOPEPTIDASE M28 FAMILY MEMBER"/>
    <property type="match status" value="1"/>
</dbReference>
<evidence type="ECO:0000313" key="10">
    <source>
        <dbReference type="EMBL" id="KAK7757223.1"/>
    </source>
</evidence>
<proteinExistence type="inferred from homology"/>
<evidence type="ECO:0000256" key="6">
    <source>
        <dbReference type="ARBA" id="ARBA00022833"/>
    </source>
</evidence>
<evidence type="ECO:0000313" key="11">
    <source>
        <dbReference type="Proteomes" id="UP001320420"/>
    </source>
</evidence>
<accession>A0AAN9VBS8</accession>
<dbReference type="PANTHER" id="PTHR12147:SF26">
    <property type="entry name" value="PEPTIDASE M28 DOMAIN-CONTAINING PROTEIN"/>
    <property type="match status" value="1"/>
</dbReference>
<feature type="domain" description="Fibronectin type-III" evidence="9">
    <location>
        <begin position="419"/>
        <end position="507"/>
    </location>
</feature>
<evidence type="ECO:0000256" key="5">
    <source>
        <dbReference type="ARBA" id="ARBA00022801"/>
    </source>
</evidence>
<dbReference type="Gene3D" id="3.40.630.10">
    <property type="entry name" value="Zn peptidases"/>
    <property type="match status" value="1"/>
</dbReference>
<evidence type="ECO:0000256" key="2">
    <source>
        <dbReference type="ARBA" id="ARBA00005634"/>
    </source>
</evidence>
<name>A0AAN9VBS8_9PEZI</name>
<evidence type="ECO:0000256" key="7">
    <source>
        <dbReference type="ARBA" id="ARBA00023049"/>
    </source>
</evidence>
<dbReference type="InterPro" id="IPR003961">
    <property type="entry name" value="FN3_dom"/>
</dbReference>
<dbReference type="EMBL" id="JAKJXP020000003">
    <property type="protein sequence ID" value="KAK7757223.1"/>
    <property type="molecule type" value="Genomic_DNA"/>
</dbReference>
<organism evidence="10 11">
    <name type="scientific">Diatrype stigma</name>
    <dbReference type="NCBI Taxonomy" id="117547"/>
    <lineage>
        <taxon>Eukaryota</taxon>
        <taxon>Fungi</taxon>
        <taxon>Dikarya</taxon>
        <taxon>Ascomycota</taxon>
        <taxon>Pezizomycotina</taxon>
        <taxon>Sordariomycetes</taxon>
        <taxon>Xylariomycetidae</taxon>
        <taxon>Xylariales</taxon>
        <taxon>Diatrypaceae</taxon>
        <taxon>Diatrype</taxon>
    </lineage>
</organism>
<dbReference type="SUPFAM" id="SSF53187">
    <property type="entry name" value="Zn-dependent exopeptidases"/>
    <property type="match status" value="1"/>
</dbReference>
<protein>
    <recommendedName>
        <fullName evidence="8">Peptide hydrolase</fullName>
        <ecNumber evidence="8">3.4.-.-</ecNumber>
    </recommendedName>
</protein>
<evidence type="ECO:0000259" key="9">
    <source>
        <dbReference type="PROSITE" id="PS50853"/>
    </source>
</evidence>
<dbReference type="InterPro" id="IPR045175">
    <property type="entry name" value="M28_fam"/>
</dbReference>
<dbReference type="CDD" id="cd00063">
    <property type="entry name" value="FN3"/>
    <property type="match status" value="1"/>
</dbReference>
<dbReference type="PROSITE" id="PS50853">
    <property type="entry name" value="FN3"/>
    <property type="match status" value="1"/>
</dbReference>
<dbReference type="GO" id="GO:0046872">
    <property type="term" value="F:metal ion binding"/>
    <property type="evidence" value="ECO:0007669"/>
    <property type="project" value="UniProtKB-KW"/>
</dbReference>
<dbReference type="AlphaFoldDB" id="A0AAN9VBS8"/>
<evidence type="ECO:0000256" key="3">
    <source>
        <dbReference type="ARBA" id="ARBA00022670"/>
    </source>
</evidence>
<comment type="cofactor">
    <cofactor evidence="1">
        <name>Zn(2+)</name>
        <dbReference type="ChEBI" id="CHEBI:29105"/>
    </cofactor>
</comment>
<dbReference type="EC" id="3.4.-.-" evidence="8"/>
<evidence type="ECO:0000256" key="1">
    <source>
        <dbReference type="ARBA" id="ARBA00001947"/>
    </source>
</evidence>
<keyword evidence="7" id="KW-0482">Metalloprotease</keyword>
<evidence type="ECO:0000256" key="4">
    <source>
        <dbReference type="ARBA" id="ARBA00022723"/>
    </source>
</evidence>
<dbReference type="InterPro" id="IPR007484">
    <property type="entry name" value="Peptidase_M28"/>
</dbReference>
<comment type="similarity">
    <text evidence="2">Belongs to the peptidase M28 family. M28B subfamily.</text>
</comment>
<dbReference type="Pfam" id="PF04389">
    <property type="entry name" value="Peptidase_M28"/>
    <property type="match status" value="1"/>
</dbReference>
<keyword evidence="3 8" id="KW-0645">Protease</keyword>
<keyword evidence="11" id="KW-1185">Reference proteome</keyword>
<keyword evidence="5 8" id="KW-0378">Hydrolase</keyword>
<keyword evidence="4 8" id="KW-0479">Metal-binding</keyword>
<dbReference type="GO" id="GO:0006508">
    <property type="term" value="P:proteolysis"/>
    <property type="evidence" value="ECO:0007669"/>
    <property type="project" value="UniProtKB-KW"/>
</dbReference>
<reference evidence="10 11" key="1">
    <citation type="submission" date="2024-02" db="EMBL/GenBank/DDBJ databases">
        <title>De novo assembly and annotation of 12 fungi associated with fruit tree decline syndrome in Ontario, Canada.</title>
        <authorList>
            <person name="Sulman M."/>
            <person name="Ellouze W."/>
            <person name="Ilyukhin E."/>
        </authorList>
    </citation>
    <scope>NUCLEOTIDE SEQUENCE [LARGE SCALE GENOMIC DNA]</scope>
    <source>
        <strain evidence="10 11">M11/M66-122</strain>
    </source>
</reference>
<dbReference type="Proteomes" id="UP001320420">
    <property type="component" value="Unassembled WGS sequence"/>
</dbReference>
<dbReference type="GO" id="GO:0008235">
    <property type="term" value="F:metalloexopeptidase activity"/>
    <property type="evidence" value="ECO:0007669"/>
    <property type="project" value="InterPro"/>
</dbReference>
<keyword evidence="6 8" id="KW-0862">Zinc</keyword>
<comment type="caution">
    <text evidence="10">The sequence shown here is derived from an EMBL/GenBank/DDBJ whole genome shotgun (WGS) entry which is preliminary data.</text>
</comment>